<gene>
    <name evidence="7" type="ORF">UFOPK3610_01486</name>
</gene>
<organism evidence="7">
    <name type="scientific">freshwater metagenome</name>
    <dbReference type="NCBI Taxonomy" id="449393"/>
    <lineage>
        <taxon>unclassified sequences</taxon>
        <taxon>metagenomes</taxon>
        <taxon>ecological metagenomes</taxon>
    </lineage>
</organism>
<protein>
    <submittedName>
        <fullName evidence="7">Unannotated protein</fullName>
    </submittedName>
</protein>
<dbReference type="InterPro" id="IPR002481">
    <property type="entry name" value="FUR"/>
</dbReference>
<evidence type="ECO:0000313" key="7">
    <source>
        <dbReference type="EMBL" id="CAB4922328.1"/>
    </source>
</evidence>
<evidence type="ECO:0000256" key="4">
    <source>
        <dbReference type="ARBA" id="ARBA00023015"/>
    </source>
</evidence>
<dbReference type="Gene3D" id="1.10.10.10">
    <property type="entry name" value="Winged helix-like DNA-binding domain superfamily/Winged helix DNA-binding domain"/>
    <property type="match status" value="1"/>
</dbReference>
<accession>A0A6J7HS55</accession>
<evidence type="ECO:0000256" key="6">
    <source>
        <dbReference type="ARBA" id="ARBA00023163"/>
    </source>
</evidence>
<dbReference type="Gene3D" id="3.30.1490.190">
    <property type="match status" value="1"/>
</dbReference>
<dbReference type="GO" id="GO:0003700">
    <property type="term" value="F:DNA-binding transcription factor activity"/>
    <property type="evidence" value="ECO:0007669"/>
    <property type="project" value="InterPro"/>
</dbReference>
<dbReference type="PANTHER" id="PTHR33202:SF7">
    <property type="entry name" value="FERRIC UPTAKE REGULATION PROTEIN"/>
    <property type="match status" value="1"/>
</dbReference>
<dbReference type="InterPro" id="IPR036388">
    <property type="entry name" value="WH-like_DNA-bd_sf"/>
</dbReference>
<dbReference type="Pfam" id="PF01475">
    <property type="entry name" value="FUR"/>
    <property type="match status" value="1"/>
</dbReference>
<sequence length="138" mass="14905">MASEWDAKLREQGYRITPQRQLVLRAVEELQHATPEAILAEVQKTASGVNLSTVYRTLEVLEEVGLVSHAHLGHGAPTYHARSEHIHVHLVCSQCGDVKGVDAEVAVGLVAGLQQAHGFETDLSHLALQGRCAACAQI</sequence>
<dbReference type="GO" id="GO:0045892">
    <property type="term" value="P:negative regulation of DNA-templated transcription"/>
    <property type="evidence" value="ECO:0007669"/>
    <property type="project" value="TreeGrafter"/>
</dbReference>
<evidence type="ECO:0000256" key="3">
    <source>
        <dbReference type="ARBA" id="ARBA00022833"/>
    </source>
</evidence>
<keyword evidence="2" id="KW-0678">Repressor</keyword>
<dbReference type="CDD" id="cd07153">
    <property type="entry name" value="Fur_like"/>
    <property type="match status" value="1"/>
</dbReference>
<evidence type="ECO:0000256" key="5">
    <source>
        <dbReference type="ARBA" id="ARBA00023125"/>
    </source>
</evidence>
<keyword evidence="4" id="KW-0805">Transcription regulation</keyword>
<dbReference type="InterPro" id="IPR036390">
    <property type="entry name" value="WH_DNA-bd_sf"/>
</dbReference>
<dbReference type="InterPro" id="IPR043135">
    <property type="entry name" value="Fur_C"/>
</dbReference>
<evidence type="ECO:0000256" key="2">
    <source>
        <dbReference type="ARBA" id="ARBA00022491"/>
    </source>
</evidence>
<name>A0A6J7HS55_9ZZZZ</name>
<keyword evidence="5" id="KW-0238">DNA-binding</keyword>
<dbReference type="AlphaFoldDB" id="A0A6J7HS55"/>
<reference evidence="7" key="1">
    <citation type="submission" date="2020-05" db="EMBL/GenBank/DDBJ databases">
        <authorList>
            <person name="Chiriac C."/>
            <person name="Salcher M."/>
            <person name="Ghai R."/>
            <person name="Kavagutti S V."/>
        </authorList>
    </citation>
    <scope>NUCLEOTIDE SEQUENCE</scope>
</reference>
<keyword evidence="3" id="KW-0862">Zinc</keyword>
<dbReference type="GO" id="GO:0000976">
    <property type="term" value="F:transcription cis-regulatory region binding"/>
    <property type="evidence" value="ECO:0007669"/>
    <property type="project" value="TreeGrafter"/>
</dbReference>
<evidence type="ECO:0000256" key="1">
    <source>
        <dbReference type="ARBA" id="ARBA00007957"/>
    </source>
</evidence>
<comment type="similarity">
    <text evidence="1">Belongs to the Fur family.</text>
</comment>
<dbReference type="EMBL" id="CAFBMR010000072">
    <property type="protein sequence ID" value="CAB4922328.1"/>
    <property type="molecule type" value="Genomic_DNA"/>
</dbReference>
<proteinExistence type="inferred from homology"/>
<dbReference type="GO" id="GO:0008270">
    <property type="term" value="F:zinc ion binding"/>
    <property type="evidence" value="ECO:0007669"/>
    <property type="project" value="TreeGrafter"/>
</dbReference>
<dbReference type="PANTHER" id="PTHR33202">
    <property type="entry name" value="ZINC UPTAKE REGULATION PROTEIN"/>
    <property type="match status" value="1"/>
</dbReference>
<keyword evidence="6" id="KW-0804">Transcription</keyword>
<dbReference type="SUPFAM" id="SSF46785">
    <property type="entry name" value="Winged helix' DNA-binding domain"/>
    <property type="match status" value="1"/>
</dbReference>
<dbReference type="GO" id="GO:1900376">
    <property type="term" value="P:regulation of secondary metabolite biosynthetic process"/>
    <property type="evidence" value="ECO:0007669"/>
    <property type="project" value="TreeGrafter"/>
</dbReference>